<dbReference type="PROSITE" id="PS50157">
    <property type="entry name" value="ZINC_FINGER_C2H2_2"/>
    <property type="match status" value="2"/>
</dbReference>
<dbReference type="VEuPathDB" id="VectorBase:CPIJ009502"/>
<dbReference type="GO" id="GO:0005634">
    <property type="term" value="C:nucleus"/>
    <property type="evidence" value="ECO:0007669"/>
    <property type="project" value="UniProtKB-SubCell"/>
</dbReference>
<reference evidence="12" key="1">
    <citation type="submission" date="2007-03" db="EMBL/GenBank/DDBJ databases">
        <title>Annotation of Culex pipiens quinquefasciatus.</title>
        <authorList>
            <consortium name="The Broad Institute Genome Sequencing Platform"/>
            <person name="Atkinson P.W."/>
            <person name="Hemingway J."/>
            <person name="Christensen B.M."/>
            <person name="Higgs S."/>
            <person name="Kodira C."/>
            <person name="Hannick L."/>
            <person name="Megy K."/>
            <person name="O'Leary S."/>
            <person name="Pearson M."/>
            <person name="Haas B.J."/>
            <person name="Mauceli E."/>
            <person name="Wortman J.R."/>
            <person name="Lee N.H."/>
            <person name="Guigo R."/>
            <person name="Stanke M."/>
            <person name="Alvarado L."/>
            <person name="Amedeo P."/>
            <person name="Antoine C.H."/>
            <person name="Arensburger P."/>
            <person name="Bidwell S.L."/>
            <person name="Crawford M."/>
            <person name="Camaro F."/>
            <person name="Devon K."/>
            <person name="Engels R."/>
            <person name="Hammond M."/>
            <person name="Howarth C."/>
            <person name="Koehrsen M."/>
            <person name="Lawson D."/>
            <person name="Montgomery P."/>
            <person name="Nene V."/>
            <person name="Nusbaum C."/>
            <person name="Puiu D."/>
            <person name="Romero-Severson J."/>
            <person name="Severson D.W."/>
            <person name="Shumway M."/>
            <person name="Sisk P."/>
            <person name="Stolte C."/>
            <person name="Zeng Q."/>
            <person name="Eisenstadt E."/>
            <person name="Fraser-Liggett C."/>
            <person name="Strausberg R."/>
            <person name="Galagan J."/>
            <person name="Birren B."/>
            <person name="Collins F.H."/>
        </authorList>
    </citation>
    <scope>NUCLEOTIDE SEQUENCE [LARGE SCALE GENOMIC DNA]</scope>
    <source>
        <strain evidence="12">JHB</strain>
    </source>
</reference>
<keyword evidence="9" id="KW-0539">Nucleus</keyword>
<evidence type="ECO:0000256" key="7">
    <source>
        <dbReference type="ARBA" id="ARBA00023125"/>
    </source>
</evidence>
<keyword evidence="3" id="KW-0677">Repeat</keyword>
<dbReference type="OrthoDB" id="8117402at2759"/>
<dbReference type="FunFam" id="3.30.160.60:FF:000358">
    <property type="entry name" value="zinc finger protein 24"/>
    <property type="match status" value="1"/>
</dbReference>
<dbReference type="Pfam" id="PF00096">
    <property type="entry name" value="zf-C2H2"/>
    <property type="match status" value="2"/>
</dbReference>
<evidence type="ECO:0000256" key="10">
    <source>
        <dbReference type="PROSITE-ProRule" id="PRU00042"/>
    </source>
</evidence>
<evidence type="ECO:0000313" key="12">
    <source>
        <dbReference type="EMBL" id="EDS33082.1"/>
    </source>
</evidence>
<dbReference type="InterPro" id="IPR036236">
    <property type="entry name" value="Znf_C2H2_sf"/>
</dbReference>
<evidence type="ECO:0000313" key="14">
    <source>
        <dbReference type="Proteomes" id="UP000002320"/>
    </source>
</evidence>
<dbReference type="HOGENOM" id="CLU_2576191_0_0_1"/>
<comment type="subcellular location">
    <subcellularLocation>
        <location evidence="1">Nucleus</location>
    </subcellularLocation>
</comment>
<dbReference type="SUPFAM" id="SSF57667">
    <property type="entry name" value="beta-beta-alpha zinc fingers"/>
    <property type="match status" value="1"/>
</dbReference>
<evidence type="ECO:0000256" key="4">
    <source>
        <dbReference type="ARBA" id="ARBA00022771"/>
    </source>
</evidence>
<keyword evidence="5" id="KW-0862">Zinc</keyword>
<sequence>MRVHTGARPYACTYCDRTFTQSNDLTLHIRRHTGEKPYSCPICNERFIQGTALRAHQRSVGHITEETLLPVSNYGRSLLEG</sequence>
<protein>
    <submittedName>
        <fullName evidence="12 13">Zinc finger protein</fullName>
    </submittedName>
</protein>
<dbReference type="PROSITE" id="PS00028">
    <property type="entry name" value="ZINC_FINGER_C2H2_1"/>
    <property type="match status" value="2"/>
</dbReference>
<proteinExistence type="predicted"/>
<dbReference type="Proteomes" id="UP000002320">
    <property type="component" value="Unassembled WGS sequence"/>
</dbReference>
<dbReference type="InParanoid" id="B0WQZ5"/>
<evidence type="ECO:0000256" key="3">
    <source>
        <dbReference type="ARBA" id="ARBA00022737"/>
    </source>
</evidence>
<feature type="domain" description="C2H2-type" evidence="11">
    <location>
        <begin position="38"/>
        <end position="67"/>
    </location>
</feature>
<dbReference type="EnsemblMetazoa" id="CPIJ009502-RA">
    <property type="protein sequence ID" value="CPIJ009502-PA"/>
    <property type="gene ID" value="CPIJ009502"/>
</dbReference>
<reference evidence="13" key="2">
    <citation type="submission" date="2020-05" db="UniProtKB">
        <authorList>
            <consortium name="EnsemblMetazoa"/>
        </authorList>
    </citation>
    <scope>IDENTIFICATION</scope>
    <source>
        <strain evidence="13">JHB</strain>
    </source>
</reference>
<evidence type="ECO:0000256" key="9">
    <source>
        <dbReference type="ARBA" id="ARBA00023242"/>
    </source>
</evidence>
<keyword evidence="4 10" id="KW-0863">Zinc-finger</keyword>
<evidence type="ECO:0000259" key="11">
    <source>
        <dbReference type="PROSITE" id="PS50157"/>
    </source>
</evidence>
<evidence type="ECO:0000256" key="1">
    <source>
        <dbReference type="ARBA" id="ARBA00004123"/>
    </source>
</evidence>
<gene>
    <name evidence="13" type="primary">6041939</name>
    <name evidence="12" type="ORF">CpipJ_CPIJ009502</name>
</gene>
<dbReference type="FunFam" id="3.30.160.60:FF:000450">
    <property type="entry name" value="PR domain zinc finger protein 14"/>
    <property type="match status" value="1"/>
</dbReference>
<evidence type="ECO:0000256" key="6">
    <source>
        <dbReference type="ARBA" id="ARBA00023015"/>
    </source>
</evidence>
<dbReference type="GO" id="GO:0000978">
    <property type="term" value="F:RNA polymerase II cis-regulatory region sequence-specific DNA binding"/>
    <property type="evidence" value="ECO:0007669"/>
    <property type="project" value="TreeGrafter"/>
</dbReference>
<organism>
    <name type="scientific">Culex quinquefasciatus</name>
    <name type="common">Southern house mosquito</name>
    <name type="synonym">Culex pungens</name>
    <dbReference type="NCBI Taxonomy" id="7176"/>
    <lineage>
        <taxon>Eukaryota</taxon>
        <taxon>Metazoa</taxon>
        <taxon>Ecdysozoa</taxon>
        <taxon>Arthropoda</taxon>
        <taxon>Hexapoda</taxon>
        <taxon>Insecta</taxon>
        <taxon>Pterygota</taxon>
        <taxon>Neoptera</taxon>
        <taxon>Endopterygota</taxon>
        <taxon>Diptera</taxon>
        <taxon>Nematocera</taxon>
        <taxon>Culicoidea</taxon>
        <taxon>Culicidae</taxon>
        <taxon>Culicinae</taxon>
        <taxon>Culicini</taxon>
        <taxon>Culex</taxon>
        <taxon>Culex</taxon>
    </lineage>
</organism>
<keyword evidence="6" id="KW-0805">Transcription regulation</keyword>
<dbReference type="STRING" id="7176.B0WQZ5"/>
<keyword evidence="8" id="KW-0804">Transcription</keyword>
<dbReference type="GO" id="GO:0008270">
    <property type="term" value="F:zinc ion binding"/>
    <property type="evidence" value="ECO:0007669"/>
    <property type="project" value="UniProtKB-KW"/>
</dbReference>
<name>B0WQZ5_CULQU</name>
<accession>B0WQZ5</accession>
<evidence type="ECO:0000256" key="5">
    <source>
        <dbReference type="ARBA" id="ARBA00022833"/>
    </source>
</evidence>
<evidence type="ECO:0000313" key="13">
    <source>
        <dbReference type="EnsemblMetazoa" id="CPIJ009502-PA"/>
    </source>
</evidence>
<dbReference type="KEGG" id="cqu:CpipJ_CPIJ009502"/>
<dbReference type="GO" id="GO:0000981">
    <property type="term" value="F:DNA-binding transcription factor activity, RNA polymerase II-specific"/>
    <property type="evidence" value="ECO:0007669"/>
    <property type="project" value="TreeGrafter"/>
</dbReference>
<dbReference type="InterPro" id="IPR013087">
    <property type="entry name" value="Znf_C2H2_type"/>
</dbReference>
<evidence type="ECO:0000256" key="2">
    <source>
        <dbReference type="ARBA" id="ARBA00022723"/>
    </source>
</evidence>
<keyword evidence="2" id="KW-0479">Metal-binding</keyword>
<feature type="domain" description="C2H2-type" evidence="11">
    <location>
        <begin position="10"/>
        <end position="37"/>
    </location>
</feature>
<keyword evidence="14" id="KW-1185">Reference proteome</keyword>
<keyword evidence="7" id="KW-0238">DNA-binding</keyword>
<dbReference type="EMBL" id="DS232047">
    <property type="protein sequence ID" value="EDS33082.1"/>
    <property type="molecule type" value="Genomic_DNA"/>
</dbReference>
<dbReference type="eggNOG" id="KOG1721">
    <property type="taxonomic scope" value="Eukaryota"/>
</dbReference>
<dbReference type="Gene3D" id="3.30.160.60">
    <property type="entry name" value="Classic Zinc Finger"/>
    <property type="match status" value="2"/>
</dbReference>
<dbReference type="PANTHER" id="PTHR23235">
    <property type="entry name" value="KRUEPPEL-LIKE TRANSCRIPTION FACTOR"/>
    <property type="match status" value="1"/>
</dbReference>
<dbReference type="AlphaFoldDB" id="B0WQZ5"/>
<evidence type="ECO:0000256" key="8">
    <source>
        <dbReference type="ARBA" id="ARBA00023163"/>
    </source>
</evidence>
<dbReference type="PANTHER" id="PTHR23235:SF120">
    <property type="entry name" value="KRUPPEL-LIKE FACTOR 15"/>
    <property type="match status" value="1"/>
</dbReference>
<dbReference type="VEuPathDB" id="VectorBase:CQUJHB017881"/>
<dbReference type="SMART" id="SM00355">
    <property type="entry name" value="ZnF_C2H2"/>
    <property type="match status" value="2"/>
</dbReference>
<dbReference type="OMA" id="FARRADC"/>